<evidence type="ECO:0000313" key="1">
    <source>
        <dbReference type="EMBL" id="GFD00751.1"/>
    </source>
</evidence>
<comment type="caution">
    <text evidence="1">The sequence shown here is derived from an EMBL/GenBank/DDBJ whole genome shotgun (WGS) entry which is preliminary data.</text>
</comment>
<organism evidence="1">
    <name type="scientific">Tanacetum cinerariifolium</name>
    <name type="common">Dalmatian daisy</name>
    <name type="synonym">Chrysanthemum cinerariifolium</name>
    <dbReference type="NCBI Taxonomy" id="118510"/>
    <lineage>
        <taxon>Eukaryota</taxon>
        <taxon>Viridiplantae</taxon>
        <taxon>Streptophyta</taxon>
        <taxon>Embryophyta</taxon>
        <taxon>Tracheophyta</taxon>
        <taxon>Spermatophyta</taxon>
        <taxon>Magnoliopsida</taxon>
        <taxon>eudicotyledons</taxon>
        <taxon>Gunneridae</taxon>
        <taxon>Pentapetalae</taxon>
        <taxon>asterids</taxon>
        <taxon>campanulids</taxon>
        <taxon>Asterales</taxon>
        <taxon>Asteraceae</taxon>
        <taxon>Asteroideae</taxon>
        <taxon>Anthemideae</taxon>
        <taxon>Anthemidinae</taxon>
        <taxon>Tanacetum</taxon>
    </lineage>
</organism>
<sequence length="82" mass="9321">ILRVGNTQGTQRAQQYGTNTFSGIAKNFEAKPKENIVNNQTFKASEETTKFQLENSCSCFDLFLLLLPRFDMLLLRCVCVLI</sequence>
<name>A0A699STW7_TANCI</name>
<proteinExistence type="predicted"/>
<gene>
    <name evidence="1" type="ORF">Tci_872720</name>
</gene>
<dbReference type="EMBL" id="BKCJ011186858">
    <property type="protein sequence ID" value="GFD00751.1"/>
    <property type="molecule type" value="Genomic_DNA"/>
</dbReference>
<protein>
    <submittedName>
        <fullName evidence="1">Strictosidine-O-beta-D-glucosidase-like isoform X1</fullName>
    </submittedName>
</protein>
<dbReference type="AlphaFoldDB" id="A0A699STW7"/>
<reference evidence="1" key="1">
    <citation type="journal article" date="2019" name="Sci. Rep.">
        <title>Draft genome of Tanacetum cinerariifolium, the natural source of mosquito coil.</title>
        <authorList>
            <person name="Yamashiro T."/>
            <person name="Shiraishi A."/>
            <person name="Satake H."/>
            <person name="Nakayama K."/>
        </authorList>
    </citation>
    <scope>NUCLEOTIDE SEQUENCE</scope>
</reference>
<feature type="non-terminal residue" evidence="1">
    <location>
        <position position="1"/>
    </location>
</feature>
<accession>A0A699STW7</accession>